<dbReference type="SUPFAM" id="SSF46785">
    <property type="entry name" value="Winged helix' DNA-binding domain"/>
    <property type="match status" value="1"/>
</dbReference>
<dbReference type="EMBL" id="JACIEC010000002">
    <property type="protein sequence ID" value="MBB4144169.1"/>
    <property type="molecule type" value="Genomic_DNA"/>
</dbReference>
<dbReference type="RefSeq" id="WP_165134380.1">
    <property type="nucleotide sequence ID" value="NZ_CP049250.1"/>
</dbReference>
<reference evidence="2 3" key="1">
    <citation type="submission" date="2020-08" db="EMBL/GenBank/DDBJ databases">
        <title>Genomic Encyclopedia of Type Strains, Phase IV (KMG-IV): sequencing the most valuable type-strain genomes for metagenomic binning, comparative biology and taxonomic classification.</title>
        <authorList>
            <person name="Goeker M."/>
        </authorList>
    </citation>
    <scope>NUCLEOTIDE SEQUENCE [LARGE SCALE GENOMIC DNA]</scope>
    <source>
        <strain evidence="2 3">DSM 29514</strain>
    </source>
</reference>
<sequence>MLEHIEPAGGSVPFRLTNTQTPLRQERWVAPQTTLVPPAQWRDAAVRIGRGCLIVSHELPDGRRQILDVLGQGRVLFCSMLTHGTAKARSLTFTNVERLDEHCDRDAIEEARQLAMKRAYEHALLLGRKKSTEKVATALLDLADQFARNADTQMRPSFNLYLMRNELADWLGLTLETVSRCLSDFKRKGLIAFERTDRMTIREKTALRAIADGLAPST</sequence>
<protein>
    <submittedName>
        <fullName evidence="2">CRP-like cAMP-binding protein</fullName>
    </submittedName>
</protein>
<comment type="caution">
    <text evidence="2">The sequence shown here is derived from an EMBL/GenBank/DDBJ whole genome shotgun (WGS) entry which is preliminary data.</text>
</comment>
<dbReference type="InterPro" id="IPR014710">
    <property type="entry name" value="RmlC-like_jellyroll"/>
</dbReference>
<dbReference type="Gene3D" id="2.60.120.10">
    <property type="entry name" value="Jelly Rolls"/>
    <property type="match status" value="1"/>
</dbReference>
<evidence type="ECO:0000313" key="3">
    <source>
        <dbReference type="Proteomes" id="UP000519897"/>
    </source>
</evidence>
<evidence type="ECO:0000313" key="2">
    <source>
        <dbReference type="EMBL" id="MBB4144169.1"/>
    </source>
</evidence>
<keyword evidence="3" id="KW-1185">Reference proteome</keyword>
<dbReference type="SMART" id="SM00419">
    <property type="entry name" value="HTH_CRP"/>
    <property type="match status" value="1"/>
</dbReference>
<dbReference type="Pfam" id="PF13545">
    <property type="entry name" value="HTH_Crp_2"/>
    <property type="match status" value="1"/>
</dbReference>
<dbReference type="PROSITE" id="PS51063">
    <property type="entry name" value="HTH_CRP_2"/>
    <property type="match status" value="1"/>
</dbReference>
<organism evidence="2 3">
    <name type="scientific">Rhizobium rhizoryzae</name>
    <dbReference type="NCBI Taxonomy" id="451876"/>
    <lineage>
        <taxon>Bacteria</taxon>
        <taxon>Pseudomonadati</taxon>
        <taxon>Pseudomonadota</taxon>
        <taxon>Alphaproteobacteria</taxon>
        <taxon>Hyphomicrobiales</taxon>
        <taxon>Rhizobiaceae</taxon>
        <taxon>Rhizobium/Agrobacterium group</taxon>
        <taxon>Rhizobium</taxon>
    </lineage>
</organism>
<feature type="domain" description="HTH crp-type" evidence="1">
    <location>
        <begin position="129"/>
        <end position="205"/>
    </location>
</feature>
<evidence type="ECO:0000259" key="1">
    <source>
        <dbReference type="PROSITE" id="PS51063"/>
    </source>
</evidence>
<dbReference type="InterPro" id="IPR036390">
    <property type="entry name" value="WH_DNA-bd_sf"/>
</dbReference>
<dbReference type="GO" id="GO:0003677">
    <property type="term" value="F:DNA binding"/>
    <property type="evidence" value="ECO:0007669"/>
    <property type="project" value="InterPro"/>
</dbReference>
<dbReference type="Proteomes" id="UP000519897">
    <property type="component" value="Unassembled WGS sequence"/>
</dbReference>
<dbReference type="GO" id="GO:0006355">
    <property type="term" value="P:regulation of DNA-templated transcription"/>
    <property type="evidence" value="ECO:0007669"/>
    <property type="project" value="InterPro"/>
</dbReference>
<dbReference type="AlphaFoldDB" id="A0A7W6LGW0"/>
<dbReference type="InterPro" id="IPR012318">
    <property type="entry name" value="HTH_CRP"/>
</dbReference>
<dbReference type="CDD" id="cd00092">
    <property type="entry name" value="HTH_CRP"/>
    <property type="match status" value="1"/>
</dbReference>
<proteinExistence type="predicted"/>
<dbReference type="PRINTS" id="PR00034">
    <property type="entry name" value="HTHCRP"/>
</dbReference>
<accession>A0A7W6LGW0</accession>
<gene>
    <name evidence="2" type="ORF">GGQ72_002721</name>
</gene>
<name>A0A7W6LGW0_9HYPH</name>